<reference evidence="2" key="1">
    <citation type="journal article" date="2009" name="Nature">
        <title>Genome sequence and analysis of the Irish potato famine pathogen Phytophthora infestans.</title>
        <authorList>
            <consortium name="The Broad Institute Genome Sequencing Platform"/>
            <person name="Haas B.J."/>
            <person name="Kamoun S."/>
            <person name="Zody M.C."/>
            <person name="Jiang R.H."/>
            <person name="Handsaker R.E."/>
            <person name="Cano L.M."/>
            <person name="Grabherr M."/>
            <person name="Kodira C.D."/>
            <person name="Raffaele S."/>
            <person name="Torto-Alalibo T."/>
            <person name="Bozkurt T.O."/>
            <person name="Ah-Fong A.M."/>
            <person name="Alvarado L."/>
            <person name="Anderson V.L."/>
            <person name="Armstrong M.R."/>
            <person name="Avrova A."/>
            <person name="Baxter L."/>
            <person name="Beynon J."/>
            <person name="Boevink P.C."/>
            <person name="Bollmann S.R."/>
            <person name="Bos J.I."/>
            <person name="Bulone V."/>
            <person name="Cai G."/>
            <person name="Cakir C."/>
            <person name="Carrington J.C."/>
            <person name="Chawner M."/>
            <person name="Conti L."/>
            <person name="Costanzo S."/>
            <person name="Ewan R."/>
            <person name="Fahlgren N."/>
            <person name="Fischbach M.A."/>
            <person name="Fugelstad J."/>
            <person name="Gilroy E.M."/>
            <person name="Gnerre S."/>
            <person name="Green P.J."/>
            <person name="Grenville-Briggs L.J."/>
            <person name="Griffith J."/>
            <person name="Grunwald N.J."/>
            <person name="Horn K."/>
            <person name="Horner N.R."/>
            <person name="Hu C.H."/>
            <person name="Huitema E."/>
            <person name="Jeong D.H."/>
            <person name="Jones A.M."/>
            <person name="Jones J.D."/>
            <person name="Jones R.W."/>
            <person name="Karlsson E.K."/>
            <person name="Kunjeti S.G."/>
            <person name="Lamour K."/>
            <person name="Liu Z."/>
            <person name="Ma L."/>
            <person name="Maclean D."/>
            <person name="Chibucos M.C."/>
            <person name="McDonald H."/>
            <person name="McWalters J."/>
            <person name="Meijer H.J."/>
            <person name="Morgan W."/>
            <person name="Morris P.F."/>
            <person name="Munro C.A."/>
            <person name="O'Neill K."/>
            <person name="Ospina-Giraldo M."/>
            <person name="Pinzon A."/>
            <person name="Pritchard L."/>
            <person name="Ramsahoye B."/>
            <person name="Ren Q."/>
            <person name="Restrepo S."/>
            <person name="Roy S."/>
            <person name="Sadanandom A."/>
            <person name="Savidor A."/>
            <person name="Schornack S."/>
            <person name="Schwartz D.C."/>
            <person name="Schumann U.D."/>
            <person name="Schwessinger B."/>
            <person name="Seyer L."/>
            <person name="Sharpe T."/>
            <person name="Silvar C."/>
            <person name="Song J."/>
            <person name="Studholme D.J."/>
            <person name="Sykes S."/>
            <person name="Thines M."/>
            <person name="van de Vondervoort P.J."/>
            <person name="Phuntumart V."/>
            <person name="Wawra S."/>
            <person name="Weide R."/>
            <person name="Win J."/>
            <person name="Young C."/>
            <person name="Zhou S."/>
            <person name="Fry W."/>
            <person name="Meyers B.C."/>
            <person name="van West P."/>
            <person name="Ristaino J."/>
            <person name="Govers F."/>
            <person name="Birch P.R."/>
            <person name="Whisson S.C."/>
            <person name="Judelson H.S."/>
            <person name="Nusbaum C."/>
        </authorList>
    </citation>
    <scope>NUCLEOTIDE SEQUENCE [LARGE SCALE GENOMIC DNA]</scope>
    <source>
        <strain evidence="2">T30-4</strain>
    </source>
</reference>
<evidence type="ECO:0000313" key="2">
    <source>
        <dbReference type="Proteomes" id="UP000006643"/>
    </source>
</evidence>
<gene>
    <name evidence="1" type="ORF">PITG_20143</name>
</gene>
<dbReference type="AlphaFoldDB" id="D0P185"/>
<dbReference type="RefSeq" id="XP_002895928.1">
    <property type="nucleotide sequence ID" value="XM_002895882.1"/>
</dbReference>
<accession>D0P185</accession>
<name>D0P185_PHYIT</name>
<dbReference type="GeneID" id="9469968"/>
<protein>
    <submittedName>
        <fullName evidence="1">Uncharacterized protein</fullName>
    </submittedName>
</protein>
<proteinExistence type="predicted"/>
<evidence type="ECO:0000313" key="1">
    <source>
        <dbReference type="EMBL" id="EEY54109.1"/>
    </source>
</evidence>
<dbReference type="Proteomes" id="UP000006643">
    <property type="component" value="Unassembled WGS sequence"/>
</dbReference>
<dbReference type="KEGG" id="pif:PITG_20143"/>
<dbReference type="VEuPathDB" id="FungiDB:PITG_20143"/>
<keyword evidence="2" id="KW-1185">Reference proteome</keyword>
<dbReference type="EMBL" id="DS028241">
    <property type="protein sequence ID" value="EEY54109.1"/>
    <property type="molecule type" value="Genomic_DNA"/>
</dbReference>
<dbReference type="InParanoid" id="D0P185"/>
<dbReference type="HOGENOM" id="CLU_2255435_0_0_1"/>
<sequence>MFGRALFLKFRSVSMTQFQINASVSSSFVFSHFVSHNVSRKLSSNEFFTERMTDFKSSPDESQRALMISSYSRRRSTHWVSASCEISSTFGATVTAKIGWATVG</sequence>
<organism evidence="1 2">
    <name type="scientific">Phytophthora infestans (strain T30-4)</name>
    <name type="common">Potato late blight agent</name>
    <dbReference type="NCBI Taxonomy" id="403677"/>
    <lineage>
        <taxon>Eukaryota</taxon>
        <taxon>Sar</taxon>
        <taxon>Stramenopiles</taxon>
        <taxon>Oomycota</taxon>
        <taxon>Peronosporomycetes</taxon>
        <taxon>Peronosporales</taxon>
        <taxon>Peronosporaceae</taxon>
        <taxon>Phytophthora</taxon>
    </lineage>
</organism>